<evidence type="ECO:0000256" key="2">
    <source>
        <dbReference type="ARBA" id="ARBA00010621"/>
    </source>
</evidence>
<sequence>MNIIHSIILGLVEGITEFLPISSTGHLILTSYLLKLPSTEALKSFLIVIQLGAILAVLVLYIKELFNLETIKKLIIAFIPTGLIGLTLYKLVKGYLMDNILVVIISLLLGGIAMILIERNYIKKNKYTHPEFDKKLIDNKNKDLNIKEISYKKAFFLGLWQSVAMIPGVSRSGATVIGGLLMNLKRETIVKFSFLLAIPTMLGASVLDLYKSYQHFSSADILNISIGFIVSFVFALIFIKWLLSYIQKHNFIPFGWYRIILALVFFLVFFIIS</sequence>
<feature type="transmembrane region" description="Helical" evidence="12">
    <location>
        <begin position="222"/>
        <end position="243"/>
    </location>
</feature>
<evidence type="ECO:0000256" key="8">
    <source>
        <dbReference type="ARBA" id="ARBA00022989"/>
    </source>
</evidence>
<evidence type="ECO:0000256" key="3">
    <source>
        <dbReference type="ARBA" id="ARBA00012374"/>
    </source>
</evidence>
<gene>
    <name evidence="13" type="primary">uppP_3</name>
    <name evidence="13" type="ORF">SDC9_07833</name>
</gene>
<feature type="transmembrane region" description="Helical" evidence="12">
    <location>
        <begin position="255"/>
        <end position="272"/>
    </location>
</feature>
<feature type="transmembrane region" description="Helical" evidence="12">
    <location>
        <begin position="74"/>
        <end position="92"/>
    </location>
</feature>
<keyword evidence="7 13" id="KW-0378">Hydrolase</keyword>
<feature type="transmembrane region" description="Helical" evidence="12">
    <location>
        <begin position="7"/>
        <end position="29"/>
    </location>
</feature>
<evidence type="ECO:0000313" key="13">
    <source>
        <dbReference type="EMBL" id="MPL62227.1"/>
    </source>
</evidence>
<feature type="transmembrane region" description="Helical" evidence="12">
    <location>
        <begin position="192"/>
        <end position="210"/>
    </location>
</feature>
<keyword evidence="6 12" id="KW-0812">Transmembrane</keyword>
<reference evidence="13" key="1">
    <citation type="submission" date="2019-08" db="EMBL/GenBank/DDBJ databases">
        <authorList>
            <person name="Kucharzyk K."/>
            <person name="Murdoch R.W."/>
            <person name="Higgins S."/>
            <person name="Loffler F."/>
        </authorList>
    </citation>
    <scope>NUCLEOTIDE SEQUENCE</scope>
</reference>
<evidence type="ECO:0000256" key="10">
    <source>
        <dbReference type="ARBA" id="ARBA00032707"/>
    </source>
</evidence>
<evidence type="ECO:0000256" key="1">
    <source>
        <dbReference type="ARBA" id="ARBA00004651"/>
    </source>
</evidence>
<proteinExistence type="inferred from homology"/>
<dbReference type="EC" id="3.6.1.27" evidence="3"/>
<feature type="transmembrane region" description="Helical" evidence="12">
    <location>
        <begin position="41"/>
        <end position="62"/>
    </location>
</feature>
<accession>A0A644T6W9</accession>
<organism evidence="13">
    <name type="scientific">bioreactor metagenome</name>
    <dbReference type="NCBI Taxonomy" id="1076179"/>
    <lineage>
        <taxon>unclassified sequences</taxon>
        <taxon>metagenomes</taxon>
        <taxon>ecological metagenomes</taxon>
    </lineage>
</organism>
<dbReference type="PANTHER" id="PTHR30622">
    <property type="entry name" value="UNDECAPRENYL-DIPHOSPHATASE"/>
    <property type="match status" value="1"/>
</dbReference>
<evidence type="ECO:0000256" key="6">
    <source>
        <dbReference type="ARBA" id="ARBA00022692"/>
    </source>
</evidence>
<comment type="subcellular location">
    <subcellularLocation>
        <location evidence="1">Cell membrane</location>
        <topology evidence="1">Multi-pass membrane protein</topology>
    </subcellularLocation>
</comment>
<feature type="transmembrane region" description="Helical" evidence="12">
    <location>
        <begin position="98"/>
        <end position="117"/>
    </location>
</feature>
<keyword evidence="8 12" id="KW-1133">Transmembrane helix</keyword>
<keyword evidence="5" id="KW-1003">Cell membrane</keyword>
<evidence type="ECO:0000256" key="11">
    <source>
        <dbReference type="ARBA" id="ARBA00047594"/>
    </source>
</evidence>
<evidence type="ECO:0000256" key="5">
    <source>
        <dbReference type="ARBA" id="ARBA00022475"/>
    </source>
</evidence>
<comment type="caution">
    <text evidence="13">The sequence shown here is derived from an EMBL/GenBank/DDBJ whole genome shotgun (WGS) entry which is preliminary data.</text>
</comment>
<dbReference type="HAMAP" id="MF_01006">
    <property type="entry name" value="Undec_diphosphatase"/>
    <property type="match status" value="1"/>
</dbReference>
<dbReference type="Pfam" id="PF02673">
    <property type="entry name" value="BacA"/>
    <property type="match status" value="1"/>
</dbReference>
<comment type="catalytic activity">
    <reaction evidence="11">
        <text>di-trans,octa-cis-undecaprenyl diphosphate + H2O = di-trans,octa-cis-undecaprenyl phosphate + phosphate + H(+)</text>
        <dbReference type="Rhea" id="RHEA:28094"/>
        <dbReference type="ChEBI" id="CHEBI:15377"/>
        <dbReference type="ChEBI" id="CHEBI:15378"/>
        <dbReference type="ChEBI" id="CHEBI:43474"/>
        <dbReference type="ChEBI" id="CHEBI:58405"/>
        <dbReference type="ChEBI" id="CHEBI:60392"/>
        <dbReference type="EC" id="3.6.1.27"/>
    </reaction>
</comment>
<evidence type="ECO:0000256" key="7">
    <source>
        <dbReference type="ARBA" id="ARBA00022801"/>
    </source>
</evidence>
<evidence type="ECO:0000256" key="4">
    <source>
        <dbReference type="ARBA" id="ARBA00021581"/>
    </source>
</evidence>
<dbReference type="InterPro" id="IPR003824">
    <property type="entry name" value="UppP"/>
</dbReference>
<dbReference type="PANTHER" id="PTHR30622:SF3">
    <property type="entry name" value="UNDECAPRENYL-DIPHOSPHATASE"/>
    <property type="match status" value="1"/>
</dbReference>
<protein>
    <recommendedName>
        <fullName evidence="4">Undecaprenyl-diphosphatase</fullName>
        <ecNumber evidence="3">3.6.1.27</ecNumber>
    </recommendedName>
    <alternativeName>
        <fullName evidence="10">Undecaprenyl pyrophosphate phosphatase</fullName>
    </alternativeName>
</protein>
<name>A0A644T6W9_9ZZZZ</name>
<keyword evidence="9 12" id="KW-0472">Membrane</keyword>
<dbReference type="GO" id="GO:0050380">
    <property type="term" value="F:undecaprenyl-diphosphatase activity"/>
    <property type="evidence" value="ECO:0007669"/>
    <property type="project" value="UniProtKB-EC"/>
</dbReference>
<dbReference type="GO" id="GO:0005886">
    <property type="term" value="C:plasma membrane"/>
    <property type="evidence" value="ECO:0007669"/>
    <property type="project" value="UniProtKB-SubCell"/>
</dbReference>
<dbReference type="EMBL" id="VSSQ01000017">
    <property type="protein sequence ID" value="MPL62227.1"/>
    <property type="molecule type" value="Genomic_DNA"/>
</dbReference>
<dbReference type="AlphaFoldDB" id="A0A644T6W9"/>
<dbReference type="NCBIfam" id="TIGR00753">
    <property type="entry name" value="undec_PP_bacA"/>
    <property type="match status" value="1"/>
</dbReference>
<evidence type="ECO:0000256" key="9">
    <source>
        <dbReference type="ARBA" id="ARBA00023136"/>
    </source>
</evidence>
<evidence type="ECO:0000256" key="12">
    <source>
        <dbReference type="SAM" id="Phobius"/>
    </source>
</evidence>
<comment type="similarity">
    <text evidence="2">Belongs to the UppP family.</text>
</comment>